<keyword evidence="4" id="KW-1185">Reference proteome</keyword>
<evidence type="ECO:0000256" key="1">
    <source>
        <dbReference type="SAM" id="MobiDB-lite"/>
    </source>
</evidence>
<dbReference type="InterPro" id="IPR050302">
    <property type="entry name" value="Rab_GAP_TBC_domain"/>
</dbReference>
<proteinExistence type="predicted"/>
<reference evidence="3" key="2">
    <citation type="submission" date="2021-04" db="EMBL/GenBank/DDBJ databases">
        <authorList>
            <person name="Podell S."/>
        </authorList>
    </citation>
    <scope>NUCLEOTIDE SEQUENCE</scope>
    <source>
        <strain evidence="3">Hildebrandi</strain>
    </source>
</reference>
<gene>
    <name evidence="3" type="ORF">IV203_012069</name>
</gene>
<dbReference type="PROSITE" id="PS50086">
    <property type="entry name" value="TBC_RABGAP"/>
    <property type="match status" value="1"/>
</dbReference>
<feature type="region of interest" description="Disordered" evidence="1">
    <location>
        <begin position="152"/>
        <end position="172"/>
    </location>
</feature>
<evidence type="ECO:0000313" key="3">
    <source>
        <dbReference type="EMBL" id="KAG7349472.1"/>
    </source>
</evidence>
<dbReference type="Proteomes" id="UP000693970">
    <property type="component" value="Unassembled WGS sequence"/>
</dbReference>
<dbReference type="OrthoDB" id="294251at2759"/>
<feature type="compositionally biased region" description="Low complexity" evidence="1">
    <location>
        <begin position="37"/>
        <end position="52"/>
    </location>
</feature>
<organism evidence="3 4">
    <name type="scientific">Nitzschia inconspicua</name>
    <dbReference type="NCBI Taxonomy" id="303405"/>
    <lineage>
        <taxon>Eukaryota</taxon>
        <taxon>Sar</taxon>
        <taxon>Stramenopiles</taxon>
        <taxon>Ochrophyta</taxon>
        <taxon>Bacillariophyta</taxon>
        <taxon>Bacillariophyceae</taxon>
        <taxon>Bacillariophycidae</taxon>
        <taxon>Bacillariales</taxon>
        <taxon>Bacillariaceae</taxon>
        <taxon>Nitzschia</taxon>
    </lineage>
</organism>
<dbReference type="EMBL" id="JAGRRH010000019">
    <property type="protein sequence ID" value="KAG7349472.1"/>
    <property type="molecule type" value="Genomic_DNA"/>
</dbReference>
<evidence type="ECO:0000313" key="4">
    <source>
        <dbReference type="Proteomes" id="UP000693970"/>
    </source>
</evidence>
<name>A0A9K3KTH2_9STRA</name>
<protein>
    <submittedName>
        <fullName evidence="3">Rab-GTPase-TBC domain containing protein</fullName>
    </submittedName>
</protein>
<dbReference type="Pfam" id="PF00566">
    <property type="entry name" value="RabGAP-TBC"/>
    <property type="match status" value="1"/>
</dbReference>
<dbReference type="InterPro" id="IPR000195">
    <property type="entry name" value="Rab-GAP-TBC_dom"/>
</dbReference>
<accession>A0A9K3KTH2</accession>
<feature type="compositionally biased region" description="Low complexity" evidence="1">
    <location>
        <begin position="14"/>
        <end position="25"/>
    </location>
</feature>
<feature type="region of interest" description="Disordered" evidence="1">
    <location>
        <begin position="266"/>
        <end position="311"/>
    </location>
</feature>
<feature type="region of interest" description="Disordered" evidence="1">
    <location>
        <begin position="14"/>
        <end position="52"/>
    </location>
</feature>
<dbReference type="GO" id="GO:0005096">
    <property type="term" value="F:GTPase activator activity"/>
    <property type="evidence" value="ECO:0007669"/>
    <property type="project" value="TreeGrafter"/>
</dbReference>
<feature type="compositionally biased region" description="Basic residues" evidence="1">
    <location>
        <begin position="26"/>
        <end position="36"/>
    </location>
</feature>
<feature type="compositionally biased region" description="Polar residues" evidence="1">
    <location>
        <begin position="267"/>
        <end position="288"/>
    </location>
</feature>
<evidence type="ECO:0000259" key="2">
    <source>
        <dbReference type="PROSITE" id="PS50086"/>
    </source>
</evidence>
<dbReference type="PANTHER" id="PTHR47219:SF9">
    <property type="entry name" value="GTPASE ACTIVATING PROTEIN AND CENTROSOME-ASSOCIATED, ISOFORM B"/>
    <property type="match status" value="1"/>
</dbReference>
<dbReference type="AlphaFoldDB" id="A0A9K3KTH2"/>
<dbReference type="SMART" id="SM00164">
    <property type="entry name" value="TBC"/>
    <property type="match status" value="1"/>
</dbReference>
<reference evidence="3" key="1">
    <citation type="journal article" date="2021" name="Sci. Rep.">
        <title>Diploid genomic architecture of Nitzschia inconspicua, an elite biomass production diatom.</title>
        <authorList>
            <person name="Oliver A."/>
            <person name="Podell S."/>
            <person name="Pinowska A."/>
            <person name="Traller J.C."/>
            <person name="Smith S.R."/>
            <person name="McClure R."/>
            <person name="Beliaev A."/>
            <person name="Bohutskyi P."/>
            <person name="Hill E.A."/>
            <person name="Rabines A."/>
            <person name="Zheng H."/>
            <person name="Allen L.Z."/>
            <person name="Kuo A."/>
            <person name="Grigoriev I.V."/>
            <person name="Allen A.E."/>
            <person name="Hazlebeck D."/>
            <person name="Allen E.E."/>
        </authorList>
    </citation>
    <scope>NUCLEOTIDE SEQUENCE</scope>
    <source>
        <strain evidence="3">Hildebrandi</strain>
    </source>
</reference>
<sequence length="611" mass="69158">MAPFVIVEHFPPFRSVSPSSSPISSKPKHLGIRHKTTGSPTSSSNSSSEQTTATIVSLEEASYDKLIEETVEVIHKHSSETEQPTTVITTSSVLSVMSLQLDRYGFIVNIDSNGQVQETHGDEAIRVPTFAEAQRTERREQKWNDALKHWDPKKKQQVSLPTRYNKKKETQKQLPLYQSPSLAAAPLPSKVALRRLRKGIPDSVRGKVWAALGGGIQKPGLYQEIVYKTSDAMLENYREMKERHGARSTFQDPLGLSTPSEFPIQEEANSNRTSPTSASTDLSSTTPPGVTLKQKKSVQAAKNEDETSAQDYAATRGFRTIQDIIERDIHRTFPRHNLFYEEERHRTVADERTLPPTSSSPTNLITSGLCDPQLASLILNLETDIRMASAGDTSAPISDFGANGASAVTTPGGQAALRRVLRAYSYYDSEVGYCQGMNFIAGMFLTVMSEEEAFWLLVGVMNDYPCKMRGMFGEGMKETHKVLYIGEKLIHHYLPRLARHLDKEHIHVTMFATQWLLTQYTSSFRFDLVFRVWDCFLGEGWKIIYRVMLALLQKYQSQLLKMSFEEILTFFRELPDKVEGYQIMEIALKIPLRRKVIARYEKEWEIQNTNN</sequence>
<dbReference type="GO" id="GO:0031267">
    <property type="term" value="F:small GTPase binding"/>
    <property type="evidence" value="ECO:0007669"/>
    <property type="project" value="TreeGrafter"/>
</dbReference>
<comment type="caution">
    <text evidence="3">The sequence shown here is derived from an EMBL/GenBank/DDBJ whole genome shotgun (WGS) entry which is preliminary data.</text>
</comment>
<dbReference type="PANTHER" id="PTHR47219">
    <property type="entry name" value="RAB GTPASE-ACTIVATING PROTEIN 1-LIKE"/>
    <property type="match status" value="1"/>
</dbReference>
<feature type="domain" description="Rab-GAP TBC" evidence="2">
    <location>
        <begin position="199"/>
        <end position="540"/>
    </location>
</feature>